<evidence type="ECO:0000313" key="3">
    <source>
        <dbReference type="Proteomes" id="UP000501128"/>
    </source>
</evidence>
<sequence>MNKKNILVAAGLLFLATACKENKVIVPTSPTVQKETPAPKLQGDVLDDDVVDTPKGKPAKVKDLTPEKPYEAYPALN</sequence>
<reference evidence="2 3" key="1">
    <citation type="submission" date="2020-04" db="EMBL/GenBank/DDBJ databases">
        <title>Genome sequencing of novel species.</title>
        <authorList>
            <person name="Heo J."/>
            <person name="Kim S.-J."/>
            <person name="Kim J.-S."/>
            <person name="Hong S.-B."/>
            <person name="Kwon S.-W."/>
        </authorList>
    </citation>
    <scope>NUCLEOTIDE SEQUENCE [LARGE SCALE GENOMIC DNA]</scope>
    <source>
        <strain evidence="2 3">CJU-R4</strain>
    </source>
</reference>
<organism evidence="2 3">
    <name type="scientific">Spirosoma rhododendri</name>
    <dbReference type="NCBI Taxonomy" id="2728024"/>
    <lineage>
        <taxon>Bacteria</taxon>
        <taxon>Pseudomonadati</taxon>
        <taxon>Bacteroidota</taxon>
        <taxon>Cytophagia</taxon>
        <taxon>Cytophagales</taxon>
        <taxon>Cytophagaceae</taxon>
        <taxon>Spirosoma</taxon>
    </lineage>
</organism>
<keyword evidence="3" id="KW-1185">Reference proteome</keyword>
<dbReference type="EMBL" id="CP051677">
    <property type="protein sequence ID" value="QJD81046.1"/>
    <property type="molecule type" value="Genomic_DNA"/>
</dbReference>
<dbReference type="AlphaFoldDB" id="A0A7L5DRK0"/>
<dbReference type="RefSeq" id="WP_169553065.1">
    <property type="nucleotide sequence ID" value="NZ_CP051677.1"/>
</dbReference>
<dbReference type="Proteomes" id="UP000501128">
    <property type="component" value="Chromosome"/>
</dbReference>
<dbReference type="KEGG" id="srho:HH216_23435"/>
<gene>
    <name evidence="2" type="ORF">HH216_23435</name>
</gene>
<feature type="region of interest" description="Disordered" evidence="1">
    <location>
        <begin position="29"/>
        <end position="77"/>
    </location>
</feature>
<name>A0A7L5DRK0_9BACT</name>
<evidence type="ECO:0000313" key="2">
    <source>
        <dbReference type="EMBL" id="QJD81046.1"/>
    </source>
</evidence>
<accession>A0A7L5DRK0</accession>
<protein>
    <submittedName>
        <fullName evidence="2">Uncharacterized protein</fullName>
    </submittedName>
</protein>
<dbReference type="PROSITE" id="PS51257">
    <property type="entry name" value="PROKAR_LIPOPROTEIN"/>
    <property type="match status" value="1"/>
</dbReference>
<feature type="compositionally biased region" description="Basic and acidic residues" evidence="1">
    <location>
        <begin position="52"/>
        <end position="70"/>
    </location>
</feature>
<proteinExistence type="predicted"/>
<evidence type="ECO:0000256" key="1">
    <source>
        <dbReference type="SAM" id="MobiDB-lite"/>
    </source>
</evidence>